<comment type="similarity">
    <text evidence="2">Belongs to the oxygen-dependent FAD-linked oxidoreductase family.</text>
</comment>
<evidence type="ECO:0000256" key="4">
    <source>
        <dbReference type="ARBA" id="ARBA00022827"/>
    </source>
</evidence>
<evidence type="ECO:0000256" key="1">
    <source>
        <dbReference type="ARBA" id="ARBA00001974"/>
    </source>
</evidence>
<keyword evidence="3" id="KW-0285">Flavoprotein</keyword>
<keyword evidence="4" id="KW-0274">FAD</keyword>
<dbReference type="STRING" id="155974.SAMN04487818_104178"/>
<protein>
    <submittedName>
        <fullName evidence="7">FAD/FMN-containing dehydrogenase</fullName>
    </submittedName>
</protein>
<dbReference type="PANTHER" id="PTHR13878:SF53">
    <property type="entry name" value="CYTOKININ DEHYDROGENASE 6"/>
    <property type="match status" value="1"/>
</dbReference>
<dbReference type="Gene3D" id="3.30.465.10">
    <property type="match status" value="1"/>
</dbReference>
<gene>
    <name evidence="7" type="ORF">SAMN04487818_104178</name>
</gene>
<dbReference type="InterPro" id="IPR015345">
    <property type="entry name" value="Cytokinin_DH_FAD/cytokin-bd"/>
</dbReference>
<organism evidence="7 8">
    <name type="scientific">Actinokineospora terrae</name>
    <dbReference type="NCBI Taxonomy" id="155974"/>
    <lineage>
        <taxon>Bacteria</taxon>
        <taxon>Bacillati</taxon>
        <taxon>Actinomycetota</taxon>
        <taxon>Actinomycetes</taxon>
        <taxon>Pseudonocardiales</taxon>
        <taxon>Pseudonocardiaceae</taxon>
        <taxon>Actinokineospora</taxon>
    </lineage>
</organism>
<reference evidence="8" key="1">
    <citation type="submission" date="2016-10" db="EMBL/GenBank/DDBJ databases">
        <authorList>
            <person name="Varghese N."/>
            <person name="Submissions S."/>
        </authorList>
    </citation>
    <scope>NUCLEOTIDE SEQUENCE [LARGE SCALE GENOMIC DNA]</scope>
    <source>
        <strain evidence="8">DSM 44260</strain>
    </source>
</reference>
<dbReference type="Gene3D" id="3.30.43.10">
    <property type="entry name" value="Uridine Diphospho-n-acetylenolpyruvylglucosamine Reductase, domain 2"/>
    <property type="match status" value="1"/>
</dbReference>
<evidence type="ECO:0000259" key="6">
    <source>
        <dbReference type="PROSITE" id="PS51387"/>
    </source>
</evidence>
<evidence type="ECO:0000313" key="8">
    <source>
        <dbReference type="Proteomes" id="UP000199051"/>
    </source>
</evidence>
<dbReference type="InterPro" id="IPR006311">
    <property type="entry name" value="TAT_signal"/>
</dbReference>
<accession>A0A1H9QC26</accession>
<comment type="cofactor">
    <cofactor evidence="1">
        <name>FAD</name>
        <dbReference type="ChEBI" id="CHEBI:57692"/>
    </cofactor>
</comment>
<evidence type="ECO:0000256" key="2">
    <source>
        <dbReference type="ARBA" id="ARBA00005466"/>
    </source>
</evidence>
<dbReference type="InterPro" id="IPR016169">
    <property type="entry name" value="FAD-bd_PCMH_sub2"/>
</dbReference>
<dbReference type="GO" id="GO:0009690">
    <property type="term" value="P:cytokinin metabolic process"/>
    <property type="evidence" value="ECO:0007669"/>
    <property type="project" value="InterPro"/>
</dbReference>
<dbReference type="PANTHER" id="PTHR13878">
    <property type="entry name" value="GULONOLACTONE OXIDASE"/>
    <property type="match status" value="1"/>
</dbReference>
<dbReference type="InterPro" id="IPR006093">
    <property type="entry name" value="Oxy_OxRdtase_FAD_BS"/>
</dbReference>
<dbReference type="SUPFAM" id="SSF55103">
    <property type="entry name" value="FAD-linked oxidases, C-terminal domain"/>
    <property type="match status" value="1"/>
</dbReference>
<dbReference type="AlphaFoldDB" id="A0A1H9QC26"/>
<dbReference type="InterPro" id="IPR050432">
    <property type="entry name" value="FAD-linked_Oxidoreductases_BP"/>
</dbReference>
<dbReference type="InterPro" id="IPR016167">
    <property type="entry name" value="FAD-bd_PCMH_sub1"/>
</dbReference>
<evidence type="ECO:0000256" key="3">
    <source>
        <dbReference type="ARBA" id="ARBA00022630"/>
    </source>
</evidence>
<sequence>MPNRRQVLTLGAAIVAFDALGVGWVTQAQADTGAAGLPVPRLDGDLVTDAAALAEAADDYGQIAHRRPRAVLRPGSVSDVVKVVRLAAEHRIPVAVRGQGHSTFGQAQAPGGVVIDSRTLATVHRVSARGVVVDAGATWLEVTKAALAAGFTPPVATDYLGLSVGGTLSVGGIGGATSRHGLLVDTVRELEVVTGEGKLVRCSPTVERDLFEAVLGGLGQYAVIVRATLDLVPAPTTARIYHLSYPDLRSMTAAQRIALADGRFDYLEGQVVWSGTGWSYLLEGGVYHSAKTPDDKAVVRGLPTAAKTETTSLPYFEWLNRVYAVVEQLRPLKFPNPWLNLFLPDRATDSYIEGLLAKLTPADTGGGPILLYPFTRKRLTRPMVSVPDSSVVFILSILRAVAPPDEAVVRTLLVNNRSAYDKALAVGGTQYPIGSIPGQPGDWQRHYGTAYGRVRRLKNRFDPRGILAPEQGIF</sequence>
<feature type="domain" description="FAD-binding PCMH-type" evidence="6">
    <location>
        <begin position="64"/>
        <end position="234"/>
    </location>
</feature>
<evidence type="ECO:0000256" key="5">
    <source>
        <dbReference type="ARBA" id="ARBA00023002"/>
    </source>
</evidence>
<dbReference type="InterPro" id="IPR016170">
    <property type="entry name" value="Cytok_DH_C_sf"/>
</dbReference>
<dbReference type="Gene3D" id="3.40.462.10">
    <property type="entry name" value="FAD-linked oxidases, C-terminal domain"/>
    <property type="match status" value="1"/>
</dbReference>
<dbReference type="PROSITE" id="PS51387">
    <property type="entry name" value="FAD_PCMH"/>
    <property type="match status" value="1"/>
</dbReference>
<keyword evidence="8" id="KW-1185">Reference proteome</keyword>
<dbReference type="Pfam" id="PF01565">
    <property type="entry name" value="FAD_binding_4"/>
    <property type="match status" value="1"/>
</dbReference>
<dbReference type="GO" id="GO:0019139">
    <property type="term" value="F:cytokinin dehydrogenase activity"/>
    <property type="evidence" value="ECO:0007669"/>
    <property type="project" value="InterPro"/>
</dbReference>
<dbReference type="EMBL" id="FOGI01000004">
    <property type="protein sequence ID" value="SER57952.1"/>
    <property type="molecule type" value="Genomic_DNA"/>
</dbReference>
<dbReference type="RefSeq" id="WP_092776579.1">
    <property type="nucleotide sequence ID" value="NZ_FOGI01000004.1"/>
</dbReference>
<dbReference type="GO" id="GO:0071949">
    <property type="term" value="F:FAD binding"/>
    <property type="evidence" value="ECO:0007669"/>
    <property type="project" value="InterPro"/>
</dbReference>
<dbReference type="Pfam" id="PF09265">
    <property type="entry name" value="Cytokin-bind"/>
    <property type="match status" value="1"/>
</dbReference>
<dbReference type="InterPro" id="IPR006094">
    <property type="entry name" value="Oxid_FAD_bind_N"/>
</dbReference>
<dbReference type="Proteomes" id="UP000199051">
    <property type="component" value="Unassembled WGS sequence"/>
</dbReference>
<dbReference type="PROSITE" id="PS51318">
    <property type="entry name" value="TAT"/>
    <property type="match status" value="1"/>
</dbReference>
<dbReference type="PROSITE" id="PS00862">
    <property type="entry name" value="OX2_COVAL_FAD"/>
    <property type="match status" value="1"/>
</dbReference>
<dbReference type="InterPro" id="IPR016166">
    <property type="entry name" value="FAD-bd_PCMH"/>
</dbReference>
<dbReference type="SUPFAM" id="SSF56176">
    <property type="entry name" value="FAD-binding/transporter-associated domain-like"/>
    <property type="match status" value="1"/>
</dbReference>
<name>A0A1H9QC26_9PSEU</name>
<proteinExistence type="inferred from homology"/>
<keyword evidence="5" id="KW-0560">Oxidoreductase</keyword>
<dbReference type="InterPro" id="IPR036318">
    <property type="entry name" value="FAD-bd_PCMH-like_sf"/>
</dbReference>
<dbReference type="InterPro" id="IPR016164">
    <property type="entry name" value="FAD-linked_Oxase-like_C"/>
</dbReference>
<evidence type="ECO:0000313" key="7">
    <source>
        <dbReference type="EMBL" id="SER57952.1"/>
    </source>
</evidence>